<dbReference type="GeneID" id="93646622"/>
<evidence type="ECO:0000256" key="4">
    <source>
        <dbReference type="ARBA" id="ARBA00022840"/>
    </source>
</evidence>
<dbReference type="InterPro" id="IPR003959">
    <property type="entry name" value="ATPase_AAA_core"/>
</dbReference>
<dbReference type="RefSeq" id="XP_067545398.1">
    <property type="nucleotide sequence ID" value="XM_067687690.1"/>
</dbReference>
<dbReference type="GO" id="GO:0005524">
    <property type="term" value="F:ATP binding"/>
    <property type="evidence" value="ECO:0007669"/>
    <property type="project" value="UniProtKB-KW"/>
</dbReference>
<protein>
    <submittedName>
        <fullName evidence="6">Replication factor C subunit 3/5</fullName>
    </submittedName>
</protein>
<comment type="similarity">
    <text evidence="1">Belongs to the activator 1 small subunits family.</text>
</comment>
<dbReference type="InterPro" id="IPR008921">
    <property type="entry name" value="DNA_pol3_clamp-load_cplx_C"/>
</dbReference>
<accession>A0A177EIN6</accession>
<proteinExistence type="inferred from homology"/>
<dbReference type="GO" id="GO:0005829">
    <property type="term" value="C:cytosol"/>
    <property type="evidence" value="ECO:0007669"/>
    <property type="project" value="EnsemblFungi"/>
</dbReference>
<organism evidence="6 7">
    <name type="scientific">Nematocida displodere</name>
    <dbReference type="NCBI Taxonomy" id="1805483"/>
    <lineage>
        <taxon>Eukaryota</taxon>
        <taxon>Fungi</taxon>
        <taxon>Fungi incertae sedis</taxon>
        <taxon>Microsporidia</taxon>
        <taxon>Nematocida</taxon>
    </lineage>
</organism>
<dbReference type="GO" id="GO:0005663">
    <property type="term" value="C:DNA replication factor C complex"/>
    <property type="evidence" value="ECO:0007669"/>
    <property type="project" value="EnsemblFungi"/>
</dbReference>
<dbReference type="STRING" id="1805483.A0A177EIN6"/>
<gene>
    <name evidence="6" type="ORF">NEDG_00272</name>
</gene>
<name>A0A177EIN6_9MICR</name>
<evidence type="ECO:0000313" key="6">
    <source>
        <dbReference type="EMBL" id="OAG31797.1"/>
    </source>
</evidence>
<dbReference type="FunFam" id="3.40.50.300:FF:000952">
    <property type="entry name" value="Replication factor C subunit 2"/>
    <property type="match status" value="1"/>
</dbReference>
<dbReference type="VEuPathDB" id="MicrosporidiaDB:NEDG_00272"/>
<dbReference type="InterPro" id="IPR013748">
    <property type="entry name" value="Rep_factorC_C"/>
</dbReference>
<dbReference type="Pfam" id="PF08542">
    <property type="entry name" value="Rep_fac_C"/>
    <property type="match status" value="1"/>
</dbReference>
<evidence type="ECO:0000313" key="7">
    <source>
        <dbReference type="Proteomes" id="UP000185944"/>
    </source>
</evidence>
<dbReference type="GO" id="GO:0003689">
    <property type="term" value="F:DNA clamp loader activity"/>
    <property type="evidence" value="ECO:0007669"/>
    <property type="project" value="EnsemblFungi"/>
</dbReference>
<dbReference type="GO" id="GO:0006272">
    <property type="term" value="P:leading strand elongation"/>
    <property type="evidence" value="ECO:0007669"/>
    <property type="project" value="EnsemblFungi"/>
</dbReference>
<keyword evidence="2" id="KW-0235">DNA replication</keyword>
<keyword evidence="3" id="KW-0547">Nucleotide-binding</keyword>
<dbReference type="SMART" id="SM00382">
    <property type="entry name" value="AAA"/>
    <property type="match status" value="1"/>
</dbReference>
<dbReference type="GO" id="GO:0006281">
    <property type="term" value="P:DNA repair"/>
    <property type="evidence" value="ECO:0007669"/>
    <property type="project" value="TreeGrafter"/>
</dbReference>
<dbReference type="GO" id="GO:0031391">
    <property type="term" value="C:Elg1 RFC-like complex"/>
    <property type="evidence" value="ECO:0007669"/>
    <property type="project" value="EnsemblFungi"/>
</dbReference>
<dbReference type="GO" id="GO:0031390">
    <property type="term" value="C:Ctf18 RFC-like complex"/>
    <property type="evidence" value="ECO:0007669"/>
    <property type="project" value="EnsemblFungi"/>
</dbReference>
<dbReference type="SUPFAM" id="SSF52540">
    <property type="entry name" value="P-loop containing nucleoside triphosphate hydrolases"/>
    <property type="match status" value="1"/>
</dbReference>
<dbReference type="EMBL" id="LTDL01000014">
    <property type="protein sequence ID" value="OAG31797.1"/>
    <property type="molecule type" value="Genomic_DNA"/>
</dbReference>
<dbReference type="CDD" id="cd00009">
    <property type="entry name" value="AAA"/>
    <property type="match status" value="1"/>
</dbReference>
<dbReference type="Pfam" id="PF00004">
    <property type="entry name" value="AAA"/>
    <property type="match status" value="1"/>
</dbReference>
<feature type="domain" description="AAA+ ATPase" evidence="5">
    <location>
        <begin position="39"/>
        <end position="165"/>
    </location>
</feature>
<dbReference type="PANTHER" id="PTHR11669:SF20">
    <property type="entry name" value="REPLICATION FACTOR C SUBUNIT 4"/>
    <property type="match status" value="1"/>
</dbReference>
<keyword evidence="7" id="KW-1185">Reference proteome</keyword>
<comment type="caution">
    <text evidence="6">The sequence shown here is derived from an EMBL/GenBank/DDBJ whole genome shotgun (WGS) entry which is preliminary data.</text>
</comment>
<dbReference type="OrthoDB" id="4199794at2759"/>
<dbReference type="InterPro" id="IPR027417">
    <property type="entry name" value="P-loop_NTPase"/>
</dbReference>
<dbReference type="InterPro" id="IPR050238">
    <property type="entry name" value="DNA_Rep/Repair_Clamp_Loader"/>
</dbReference>
<sequence>MSQASRETLSERHRPRLLKDLAGNPAVREALEAFVRQGSLPHFLFFGPPGTGKTTAAKAICREVFAKMESNVMELNASDERGIDVVREKIKAFASTHGMRSPHKAIILDEADSMTKDAQNALRRIIEVYSKHVRFFIICNYSTKIIPAIKSRCAPFRFAPITKVEMGAHLKKVADMEAICIGEESLGLVSALARGDLRRGMNMLDGLSLHPSITVEVVQKYYTTLAPAQIAAFYEALWIEGFASLKEALVSLKQSLGISSKEVLAALGEHLKHGEHHNTPKILADLSVIDHRLSKGCSEEVQDNAMIASFILNKKIV</sequence>
<dbReference type="GO" id="GO:0016887">
    <property type="term" value="F:ATP hydrolysis activity"/>
    <property type="evidence" value="ECO:0007669"/>
    <property type="project" value="EnsemblFungi"/>
</dbReference>
<dbReference type="AlphaFoldDB" id="A0A177EIN6"/>
<evidence type="ECO:0000256" key="3">
    <source>
        <dbReference type="ARBA" id="ARBA00022741"/>
    </source>
</evidence>
<dbReference type="GO" id="GO:0003677">
    <property type="term" value="F:DNA binding"/>
    <property type="evidence" value="ECO:0007669"/>
    <property type="project" value="InterPro"/>
</dbReference>
<evidence type="ECO:0000259" key="5">
    <source>
        <dbReference type="SMART" id="SM00382"/>
    </source>
</evidence>
<dbReference type="SUPFAM" id="SSF48019">
    <property type="entry name" value="post-AAA+ oligomerization domain-like"/>
    <property type="match status" value="1"/>
</dbReference>
<dbReference type="Gene3D" id="1.10.8.60">
    <property type="match status" value="1"/>
</dbReference>
<dbReference type="Proteomes" id="UP000185944">
    <property type="component" value="Unassembled WGS sequence"/>
</dbReference>
<dbReference type="Gene3D" id="1.20.272.10">
    <property type="match status" value="1"/>
</dbReference>
<evidence type="ECO:0000256" key="2">
    <source>
        <dbReference type="ARBA" id="ARBA00022705"/>
    </source>
</evidence>
<evidence type="ECO:0000256" key="1">
    <source>
        <dbReference type="ARBA" id="ARBA00005378"/>
    </source>
</evidence>
<dbReference type="InterPro" id="IPR003593">
    <property type="entry name" value="AAA+_ATPase"/>
</dbReference>
<dbReference type="PANTHER" id="PTHR11669">
    <property type="entry name" value="REPLICATION FACTOR C / DNA POLYMERASE III GAMMA-TAU SUBUNIT"/>
    <property type="match status" value="1"/>
</dbReference>
<reference evidence="6 7" key="1">
    <citation type="submission" date="2016-02" db="EMBL/GenBank/DDBJ databases">
        <title>Discovery of a natural microsporidian pathogen with a broad tissue tropism in Caenorhabditis elegans.</title>
        <authorList>
            <person name="Luallen R.J."/>
            <person name="Reinke A.W."/>
            <person name="Tong L."/>
            <person name="Botts M.R."/>
            <person name="Felix M.-A."/>
            <person name="Troemel E.R."/>
        </authorList>
    </citation>
    <scope>NUCLEOTIDE SEQUENCE [LARGE SCALE GENOMIC DNA]</scope>
    <source>
        <strain evidence="6 7">JUm2807</strain>
    </source>
</reference>
<dbReference type="Gene3D" id="3.40.50.300">
    <property type="entry name" value="P-loop containing nucleotide triphosphate hydrolases"/>
    <property type="match status" value="1"/>
</dbReference>
<keyword evidence="4" id="KW-0067">ATP-binding</keyword>
<dbReference type="GO" id="GO:0031389">
    <property type="term" value="C:Rad17 RFC-like complex"/>
    <property type="evidence" value="ECO:0007669"/>
    <property type="project" value="EnsemblFungi"/>
</dbReference>